<evidence type="ECO:0000256" key="1">
    <source>
        <dbReference type="SAM" id="MobiDB-lite"/>
    </source>
</evidence>
<sequence>MEEHHKEGTESQRAELAPTKYSNSPDLHEGAAGMQLLQQQKPESAAATEQRAAATAMPTAASKVESPPSAAAEGGEVYGSVSSNILKEPYERGMGKMYTESQNIVQMLQDSLKASNGLKSAANISSKLRGEIVKDVDALRHTLHKEHENLTLLREYEQQQDALLKAQLGYLTPLSVEGAKTQEEDATETSRNRNAVENAYTSQAAHPMGASMAAFSFCLLVAVGL</sequence>
<accession>U6M380</accession>
<feature type="compositionally biased region" description="Low complexity" evidence="1">
    <location>
        <begin position="45"/>
        <end position="61"/>
    </location>
</feature>
<organism evidence="2 3">
    <name type="scientific">Eimeria maxima</name>
    <name type="common">Coccidian parasite</name>
    <dbReference type="NCBI Taxonomy" id="5804"/>
    <lineage>
        <taxon>Eukaryota</taxon>
        <taxon>Sar</taxon>
        <taxon>Alveolata</taxon>
        <taxon>Apicomplexa</taxon>
        <taxon>Conoidasida</taxon>
        <taxon>Coccidia</taxon>
        <taxon>Eucoccidiorida</taxon>
        <taxon>Eimeriorina</taxon>
        <taxon>Eimeriidae</taxon>
        <taxon>Eimeria</taxon>
    </lineage>
</organism>
<gene>
    <name evidence="2" type="ORF">EMWEY_00051100</name>
</gene>
<feature type="compositionally biased region" description="Basic and acidic residues" evidence="1">
    <location>
        <begin position="1"/>
        <end position="13"/>
    </location>
</feature>
<dbReference type="OrthoDB" id="348290at2759"/>
<evidence type="ECO:0000313" key="3">
    <source>
        <dbReference type="Proteomes" id="UP000030763"/>
    </source>
</evidence>
<dbReference type="OMA" id="MYTESQN"/>
<feature type="region of interest" description="Disordered" evidence="1">
    <location>
        <begin position="1"/>
        <end position="76"/>
    </location>
</feature>
<protein>
    <submittedName>
        <fullName evidence="2">Uncharacterized protein</fullName>
    </submittedName>
</protein>
<dbReference type="RefSeq" id="XP_013335127.1">
    <property type="nucleotide sequence ID" value="XM_013479673.1"/>
</dbReference>
<dbReference type="GeneID" id="25339096"/>
<dbReference type="VEuPathDB" id="ToxoDB:EMWEY_00051100"/>
<keyword evidence="3" id="KW-1185">Reference proteome</keyword>
<evidence type="ECO:0000313" key="2">
    <source>
        <dbReference type="EMBL" id="CDJ58481.1"/>
    </source>
</evidence>
<reference evidence="2" key="1">
    <citation type="submission" date="2013-10" db="EMBL/GenBank/DDBJ databases">
        <title>Genomic analysis of the causative agents of coccidiosis in chickens.</title>
        <authorList>
            <person name="Reid A.J."/>
            <person name="Blake D."/>
            <person name="Billington K."/>
            <person name="Browne H."/>
            <person name="Dunn M."/>
            <person name="Hung S."/>
            <person name="Kawahara F."/>
            <person name="Miranda-Saavedra D."/>
            <person name="Mourier T."/>
            <person name="Nagra H."/>
            <person name="Otto T.D."/>
            <person name="Rawlings N."/>
            <person name="Sanchez A."/>
            <person name="Sanders M."/>
            <person name="Subramaniam C."/>
            <person name="Tay Y."/>
            <person name="Dear P."/>
            <person name="Doerig C."/>
            <person name="Gruber A."/>
            <person name="Parkinson J."/>
            <person name="Shirley M."/>
            <person name="Wan K.L."/>
            <person name="Berriman M."/>
            <person name="Tomley F."/>
            <person name="Pain A."/>
        </authorList>
    </citation>
    <scope>NUCLEOTIDE SEQUENCE [LARGE SCALE GENOMIC DNA]</scope>
    <source>
        <strain evidence="2">Weybridge</strain>
    </source>
</reference>
<reference evidence="2" key="2">
    <citation type="submission" date="2013-10" db="EMBL/GenBank/DDBJ databases">
        <authorList>
            <person name="Aslett M."/>
        </authorList>
    </citation>
    <scope>NUCLEOTIDE SEQUENCE [LARGE SCALE GENOMIC DNA]</scope>
    <source>
        <strain evidence="2">Weybridge</strain>
    </source>
</reference>
<proteinExistence type="predicted"/>
<dbReference type="EMBL" id="HG719669">
    <property type="protein sequence ID" value="CDJ58481.1"/>
    <property type="molecule type" value="Genomic_DNA"/>
</dbReference>
<dbReference type="Proteomes" id="UP000030763">
    <property type="component" value="Unassembled WGS sequence"/>
</dbReference>
<dbReference type="AlphaFoldDB" id="U6M380"/>
<name>U6M380_EIMMA</name>